<evidence type="ECO:0000256" key="3">
    <source>
        <dbReference type="ARBA" id="ARBA00023015"/>
    </source>
</evidence>
<name>W9NH47_FUSOX</name>
<dbReference type="InterPro" id="IPR050815">
    <property type="entry name" value="TF_fung"/>
</dbReference>
<keyword evidence="5" id="KW-0539">Nucleus</keyword>
<protein>
    <recommendedName>
        <fullName evidence="7">Zn(2)-C6 fungal-type domain-containing protein</fullName>
    </recommendedName>
</protein>
<keyword evidence="2" id="KW-0479">Metal-binding</keyword>
<reference evidence="8" key="2">
    <citation type="submission" date="2012-05" db="EMBL/GenBank/DDBJ databases">
        <title>Annotation of the Genome Sequence of Fusarium oxysporum HDV247.</title>
        <authorList>
            <consortium name="The Broad Institute Genomics Platform"/>
            <person name="Ma L.-J."/>
            <person name="Corby-Kistler H."/>
            <person name="Broz K."/>
            <person name="Gale L.R."/>
            <person name="Jonkers W."/>
            <person name="O'Donnell K."/>
            <person name="Ploetz R."/>
            <person name="Steinberg C."/>
            <person name="Schwartz D.C."/>
            <person name="VanEtten H."/>
            <person name="Zhou S."/>
            <person name="Young S.K."/>
            <person name="Zeng Q."/>
            <person name="Gargeya S."/>
            <person name="Fitzgerald M."/>
            <person name="Abouelleil A."/>
            <person name="Alvarado L."/>
            <person name="Chapman S.B."/>
            <person name="Gainer-Dewar J."/>
            <person name="Goldberg J."/>
            <person name="Griggs A."/>
            <person name="Gujja S."/>
            <person name="Hansen M."/>
            <person name="Howarth C."/>
            <person name="Imamovic A."/>
            <person name="Ireland A."/>
            <person name="Larimer J."/>
            <person name="McCowan C."/>
            <person name="Murphy C."/>
            <person name="Pearson M."/>
            <person name="Poon T.W."/>
            <person name="Priest M."/>
            <person name="Roberts A."/>
            <person name="Saif S."/>
            <person name="Shea T."/>
            <person name="Sykes S."/>
            <person name="Wortman J."/>
            <person name="Nusbaum C."/>
            <person name="Birren B."/>
        </authorList>
    </citation>
    <scope>NUCLEOTIDE SEQUENCE</scope>
    <source>
        <strain evidence="8">HDV247</strain>
    </source>
</reference>
<dbReference type="GO" id="GO:0005634">
    <property type="term" value="C:nucleus"/>
    <property type="evidence" value="ECO:0007669"/>
    <property type="project" value="UniProtKB-SubCell"/>
</dbReference>
<dbReference type="GO" id="GO:0008270">
    <property type="term" value="F:zinc ion binding"/>
    <property type="evidence" value="ECO:0007669"/>
    <property type="project" value="InterPro"/>
</dbReference>
<organism evidence="8">
    <name type="scientific">Fusarium oxysporum f. sp. pisi HDV247</name>
    <dbReference type="NCBI Taxonomy" id="1080344"/>
    <lineage>
        <taxon>Eukaryota</taxon>
        <taxon>Fungi</taxon>
        <taxon>Dikarya</taxon>
        <taxon>Ascomycota</taxon>
        <taxon>Pezizomycotina</taxon>
        <taxon>Sordariomycetes</taxon>
        <taxon>Hypocreomycetidae</taxon>
        <taxon>Hypocreales</taxon>
        <taxon>Nectriaceae</taxon>
        <taxon>Fusarium</taxon>
        <taxon>Fusarium oxysporum species complex</taxon>
    </lineage>
</organism>
<dbReference type="InterPro" id="IPR007219">
    <property type="entry name" value="XnlR_reg_dom"/>
</dbReference>
<gene>
    <name evidence="8" type="ORF">FOVG_18527</name>
</gene>
<sequence length="624" mass="68808">MRTAGAQQIGGREGPKSSALSVTACLRCRDQKLKCGREHPKCTRCSRLNTTCLYPEPPNRRGQRTKRRQVQGPAERNRHGYDLGNVAIQHARLESISYGTSAIGDYTSGLHPASGPSFSNSLSSTPNPGHNTVAFGPANIGDASPTLAGDAFVLSSSYAAQLRRMKSAVTDPTFNAERYALPPTAIGLALLEIYFARIYNASLLFYKPLLFQQYLEGRVHDALLRALFALATLFLCPGYNGSKYLKNCNEELNLLSVYYTCGLPWAKAALREAMPLAVERPSLMIVQALQCLQMYWFGIGESLSGNLCLVLAYRSCQILEFDRKTATEDHESGRSVEFELRRRCFWACWVSTCIVMEPESCIESAWREVAMLPLPCSLSSSLSGGEITFNQMMDEDWNSLAVHSSTGNTGLPTATGLLIKIVGAWAKVQLLCKNRATVAAGDVKPIHDLCSLTSSLFERAIAIRNSTRANDETPQMQMIFLLHNAIYHQSQITLHSMVVPLFSGDPTSSKIDPQAQRKSAEAVIRHAELFETLLEPYLYGRSDVSRLPPLVGYGAFIVAIVFLSAEVCWHNEPVSELRAGAGKKNRRLDAAVAILHLLDTLKIYWRALGNPVSCKLSISLHFSF</sequence>
<dbReference type="HOGENOM" id="CLU_022616_0_0_1"/>
<feature type="region of interest" description="Disordered" evidence="6">
    <location>
        <begin position="53"/>
        <end position="80"/>
    </location>
</feature>
<dbReference type="PROSITE" id="PS00463">
    <property type="entry name" value="ZN2_CY6_FUNGAL_1"/>
    <property type="match status" value="1"/>
</dbReference>
<evidence type="ECO:0000259" key="7">
    <source>
        <dbReference type="PROSITE" id="PS50048"/>
    </source>
</evidence>
<dbReference type="AlphaFoldDB" id="W9NH47"/>
<reference evidence="8" key="1">
    <citation type="submission" date="2011-10" db="EMBL/GenBank/DDBJ databases">
        <title>The Genome Sequence of Fusarium oxysporum HDV247.</title>
        <authorList>
            <consortium name="The Broad Institute Genome Sequencing Platform"/>
            <person name="Ma L.-J."/>
            <person name="Gale L.R."/>
            <person name="Schwartz D.C."/>
            <person name="Zhou S."/>
            <person name="Corby-Kistler H."/>
            <person name="Young S.K."/>
            <person name="Zeng Q."/>
            <person name="Gargeya S."/>
            <person name="Fitzgerald M."/>
            <person name="Haas B."/>
            <person name="Abouelleil A."/>
            <person name="Alvarado L."/>
            <person name="Arachchi H.M."/>
            <person name="Berlin A."/>
            <person name="Brown A."/>
            <person name="Chapman S.B."/>
            <person name="Chen Z."/>
            <person name="Dunbar C."/>
            <person name="Freedman E."/>
            <person name="Gearin G."/>
            <person name="Goldberg J."/>
            <person name="Griggs A."/>
            <person name="Gujja S."/>
            <person name="Heiman D."/>
            <person name="Howarth C."/>
            <person name="Larson L."/>
            <person name="Lui A."/>
            <person name="MacDonald P.J.P."/>
            <person name="Montmayeur A."/>
            <person name="Murphy C."/>
            <person name="Neiman D."/>
            <person name="Pearson M."/>
            <person name="Priest M."/>
            <person name="Roberts A."/>
            <person name="Saif S."/>
            <person name="Shea T."/>
            <person name="Shenoy N."/>
            <person name="Sisk P."/>
            <person name="Stolte C."/>
            <person name="Sykes S."/>
            <person name="Wortman J."/>
            <person name="Nusbaum C."/>
            <person name="Birren B."/>
        </authorList>
    </citation>
    <scope>NUCLEOTIDE SEQUENCE [LARGE SCALE GENOMIC DNA]</scope>
    <source>
        <strain evidence="8">HDV247</strain>
    </source>
</reference>
<evidence type="ECO:0000313" key="8">
    <source>
        <dbReference type="EMBL" id="EXA30051.1"/>
    </source>
</evidence>
<dbReference type="CDD" id="cd00067">
    <property type="entry name" value="GAL4"/>
    <property type="match status" value="1"/>
</dbReference>
<evidence type="ECO:0000256" key="1">
    <source>
        <dbReference type="ARBA" id="ARBA00004123"/>
    </source>
</evidence>
<dbReference type="CDD" id="cd12148">
    <property type="entry name" value="fungal_TF_MHR"/>
    <property type="match status" value="1"/>
</dbReference>
<dbReference type="GO" id="GO:0006351">
    <property type="term" value="P:DNA-templated transcription"/>
    <property type="evidence" value="ECO:0007669"/>
    <property type="project" value="InterPro"/>
</dbReference>
<evidence type="ECO:0000256" key="4">
    <source>
        <dbReference type="ARBA" id="ARBA00023163"/>
    </source>
</evidence>
<dbReference type="SMART" id="SM00066">
    <property type="entry name" value="GAL4"/>
    <property type="match status" value="1"/>
</dbReference>
<dbReference type="Gene3D" id="4.10.240.10">
    <property type="entry name" value="Zn(2)-C6 fungal-type DNA-binding domain"/>
    <property type="match status" value="1"/>
</dbReference>
<evidence type="ECO:0000256" key="2">
    <source>
        <dbReference type="ARBA" id="ARBA00022723"/>
    </source>
</evidence>
<dbReference type="Pfam" id="PF00172">
    <property type="entry name" value="Zn_clus"/>
    <property type="match status" value="1"/>
</dbReference>
<dbReference type="InterPro" id="IPR036864">
    <property type="entry name" value="Zn2-C6_fun-type_DNA-bd_sf"/>
</dbReference>
<accession>W9NH47</accession>
<feature type="domain" description="Zn(2)-C6 fungal-type" evidence="7">
    <location>
        <begin position="24"/>
        <end position="54"/>
    </location>
</feature>
<evidence type="ECO:0000256" key="5">
    <source>
        <dbReference type="ARBA" id="ARBA00023242"/>
    </source>
</evidence>
<dbReference type="SUPFAM" id="SSF57701">
    <property type="entry name" value="Zn2/Cys6 DNA-binding domain"/>
    <property type="match status" value="1"/>
</dbReference>
<dbReference type="GO" id="GO:0000981">
    <property type="term" value="F:DNA-binding transcription factor activity, RNA polymerase II-specific"/>
    <property type="evidence" value="ECO:0007669"/>
    <property type="project" value="InterPro"/>
</dbReference>
<evidence type="ECO:0000256" key="6">
    <source>
        <dbReference type="SAM" id="MobiDB-lite"/>
    </source>
</evidence>
<dbReference type="Pfam" id="PF04082">
    <property type="entry name" value="Fungal_trans"/>
    <property type="match status" value="1"/>
</dbReference>
<dbReference type="EMBL" id="JH651072">
    <property type="protein sequence ID" value="EXA30051.1"/>
    <property type="molecule type" value="Genomic_DNA"/>
</dbReference>
<comment type="subcellular location">
    <subcellularLocation>
        <location evidence="1">Nucleus</location>
    </subcellularLocation>
</comment>
<dbReference type="PANTHER" id="PTHR47338">
    <property type="entry name" value="ZN(II)2CYS6 TRANSCRIPTION FACTOR (EUROFUNG)-RELATED"/>
    <property type="match status" value="1"/>
</dbReference>
<keyword evidence="4" id="KW-0804">Transcription</keyword>
<proteinExistence type="predicted"/>
<keyword evidence="3" id="KW-0805">Transcription regulation</keyword>
<dbReference type="PANTHER" id="PTHR47338:SF5">
    <property type="entry name" value="ZN(II)2CYS6 TRANSCRIPTION FACTOR (EUROFUNG)"/>
    <property type="match status" value="1"/>
</dbReference>
<dbReference type="PROSITE" id="PS50048">
    <property type="entry name" value="ZN2_CY6_FUNGAL_2"/>
    <property type="match status" value="1"/>
</dbReference>
<dbReference type="InterPro" id="IPR001138">
    <property type="entry name" value="Zn2Cys6_DnaBD"/>
</dbReference>
<dbReference type="Proteomes" id="UP000030751">
    <property type="component" value="Unassembled WGS sequence"/>
</dbReference>
<dbReference type="GO" id="GO:0003677">
    <property type="term" value="F:DNA binding"/>
    <property type="evidence" value="ECO:0007669"/>
    <property type="project" value="InterPro"/>
</dbReference>